<comment type="caution">
    <text evidence="2">The sequence shown here is derived from an EMBL/GenBank/DDBJ whole genome shotgun (WGS) entry which is preliminary data.</text>
</comment>
<reference evidence="3" key="1">
    <citation type="submission" date="2023-07" db="EMBL/GenBank/DDBJ databases">
        <title>Genome-inferred correspondence between phylogeny and metabolic traits in the wild Drosophila gut microbiome.</title>
        <authorList>
            <person name="Bueno E."/>
            <person name="Blow F."/>
            <person name="Douglas A.E."/>
        </authorList>
    </citation>
    <scope>NUCLEOTIDE SEQUENCE [LARGE SCALE GENOMIC DNA]</scope>
    <source>
        <strain evidence="3">JGM97</strain>
    </source>
</reference>
<accession>A0ABS5JNQ5</accession>
<sequence>MTSFLVTAIISWLISSAVIYQVVKGVAGESGTAFWITTLISWGFGAFILFNAVL</sequence>
<organism evidence="2 3">
    <name type="scientific">Nissabacter archeti</name>
    <dbReference type="NCBI Taxonomy" id="1917880"/>
    <lineage>
        <taxon>Bacteria</taxon>
        <taxon>Pseudomonadati</taxon>
        <taxon>Pseudomonadota</taxon>
        <taxon>Gammaproteobacteria</taxon>
        <taxon>Enterobacterales</taxon>
        <taxon>Yersiniaceae</taxon>
        <taxon>Nissabacter</taxon>
    </lineage>
</organism>
<protein>
    <submittedName>
        <fullName evidence="2">Uncharacterized protein</fullName>
    </submittedName>
</protein>
<keyword evidence="1" id="KW-0472">Membrane</keyword>
<dbReference type="EMBL" id="JAERKB010000014">
    <property type="protein sequence ID" value="MBS0970863.1"/>
    <property type="molecule type" value="Genomic_DNA"/>
</dbReference>
<feature type="transmembrane region" description="Helical" evidence="1">
    <location>
        <begin position="33"/>
        <end position="53"/>
    </location>
</feature>
<name>A0ABS5JNQ5_9GAMM</name>
<dbReference type="RefSeq" id="WP_165698441.1">
    <property type="nucleotide sequence ID" value="NZ_FQXW01000008.1"/>
</dbReference>
<evidence type="ECO:0000313" key="2">
    <source>
        <dbReference type="EMBL" id="MBS0970863.1"/>
    </source>
</evidence>
<keyword evidence="3" id="KW-1185">Reference proteome</keyword>
<dbReference type="Proteomes" id="UP000680634">
    <property type="component" value="Unassembled WGS sequence"/>
</dbReference>
<keyword evidence="1" id="KW-0812">Transmembrane</keyword>
<evidence type="ECO:0000313" key="3">
    <source>
        <dbReference type="Proteomes" id="UP000680634"/>
    </source>
</evidence>
<evidence type="ECO:0000256" key="1">
    <source>
        <dbReference type="SAM" id="Phobius"/>
    </source>
</evidence>
<keyword evidence="1" id="KW-1133">Transmembrane helix</keyword>
<gene>
    <name evidence="2" type="ORF">JK232_18415</name>
</gene>
<proteinExistence type="predicted"/>